<evidence type="ECO:0000313" key="2">
    <source>
        <dbReference type="Proteomes" id="UP000430079"/>
    </source>
</evidence>
<dbReference type="AlphaFoldDB" id="A0A640T2X7"/>
<reference evidence="1 2" key="1">
    <citation type="submission" date="2019-12" db="EMBL/GenBank/DDBJ databases">
        <title>Whole genome shotgun sequence of Streptomyces hygroscopicus subsp. glebosus NBRC 13786.</title>
        <authorList>
            <person name="Ichikawa N."/>
            <person name="Kimura A."/>
            <person name="Kitahashi Y."/>
            <person name="Komaki H."/>
            <person name="Tamura T."/>
        </authorList>
    </citation>
    <scope>NUCLEOTIDE SEQUENCE [LARGE SCALE GENOMIC DNA]</scope>
    <source>
        <strain evidence="1 2">NBRC 13786</strain>
    </source>
</reference>
<keyword evidence="2" id="KW-1185">Reference proteome</keyword>
<dbReference type="RefSeq" id="WP_229893453.1">
    <property type="nucleotide sequence ID" value="NZ_BLIO01000001.1"/>
</dbReference>
<proteinExistence type="predicted"/>
<dbReference type="EMBL" id="BLIO01000001">
    <property type="protein sequence ID" value="GFE18069.1"/>
    <property type="molecule type" value="Genomic_DNA"/>
</dbReference>
<dbReference type="Proteomes" id="UP000430079">
    <property type="component" value="Unassembled WGS sequence"/>
</dbReference>
<accession>A0A640T2X7</accession>
<comment type="caution">
    <text evidence="1">The sequence shown here is derived from an EMBL/GenBank/DDBJ whole genome shotgun (WGS) entry which is preliminary data.</text>
</comment>
<name>A0A640T2X7_9ACTN</name>
<gene>
    <name evidence="1" type="ORF">Sgleb_61160</name>
</gene>
<protein>
    <submittedName>
        <fullName evidence="1">Uncharacterized protein</fullName>
    </submittedName>
</protein>
<sequence length="114" mass="12165">MASSSQVWTVEQTPASIRQKICNLDLGVLEGLRSDHGLLTPPRRLSTGLAPAVRTKLTHRLTAELMPSHGELVCHGERAASRSVSRSPIALLPDAGLHGHKYAIPAMLGAITLT</sequence>
<evidence type="ECO:0000313" key="1">
    <source>
        <dbReference type="EMBL" id="GFE18069.1"/>
    </source>
</evidence>
<organism evidence="1 2">
    <name type="scientific">Streptomyces glebosus</name>
    <dbReference type="NCBI Taxonomy" id="249580"/>
    <lineage>
        <taxon>Bacteria</taxon>
        <taxon>Bacillati</taxon>
        <taxon>Actinomycetota</taxon>
        <taxon>Actinomycetes</taxon>
        <taxon>Kitasatosporales</taxon>
        <taxon>Streptomycetaceae</taxon>
        <taxon>Streptomyces</taxon>
    </lineage>
</organism>